<sequence>MREIAFVTYSNSPKLTADDARVASLLSQRNIQVEAVCWDTPHIDWAQFEGIVLRSCWNYHLYESAFKSWIKQMEKQNRRLFNSSQIIAWNMDKTYLQVLSSAGIPIPATHWLKRGEVVHLQNLLAEKNWQQAVVKPTVSASAYQTWLTSSETALQDQSRLDVMLNTGGVMVQAFIEEVQTKGEWSLIFFNKGFSHAVLKRTRTNDFRVQQEYGGTTSACTPPEFIRKQAQHIIDTIGQPLLYARVDGIEVNGVFLLMELELVEPALFLGDTTANVMAFAEAIASIV</sequence>
<dbReference type="SUPFAM" id="SSF56059">
    <property type="entry name" value="Glutathione synthetase ATP-binding domain-like"/>
    <property type="match status" value="1"/>
</dbReference>
<gene>
    <name evidence="1" type="ORF">GXP67_09000</name>
</gene>
<protein>
    <recommendedName>
        <fullName evidence="3">Prokaryotic glutathione synthetase ATP-binding domain-containing protein</fullName>
    </recommendedName>
</protein>
<accession>A0A6C0GG31</accession>
<dbReference type="PANTHER" id="PTHR39217:SF1">
    <property type="entry name" value="GLUTATHIONE SYNTHETASE"/>
    <property type="match status" value="1"/>
</dbReference>
<evidence type="ECO:0000313" key="2">
    <source>
        <dbReference type="Proteomes" id="UP000480178"/>
    </source>
</evidence>
<dbReference type="AlphaFoldDB" id="A0A6C0GG31"/>
<reference evidence="1 2" key="1">
    <citation type="submission" date="2020-01" db="EMBL/GenBank/DDBJ databases">
        <authorList>
            <person name="Kim M.K."/>
        </authorList>
    </citation>
    <scope>NUCLEOTIDE SEQUENCE [LARGE SCALE GENOMIC DNA]</scope>
    <source>
        <strain evidence="1 2">172606-1</strain>
    </source>
</reference>
<dbReference type="EMBL" id="CP048222">
    <property type="protein sequence ID" value="QHT66784.1"/>
    <property type="molecule type" value="Genomic_DNA"/>
</dbReference>
<evidence type="ECO:0008006" key="3">
    <source>
        <dbReference type="Google" id="ProtNLM"/>
    </source>
</evidence>
<organism evidence="1 2">
    <name type="scientific">Rhodocytophaga rosea</name>
    <dbReference type="NCBI Taxonomy" id="2704465"/>
    <lineage>
        <taxon>Bacteria</taxon>
        <taxon>Pseudomonadati</taxon>
        <taxon>Bacteroidota</taxon>
        <taxon>Cytophagia</taxon>
        <taxon>Cytophagales</taxon>
        <taxon>Rhodocytophagaceae</taxon>
        <taxon>Rhodocytophaga</taxon>
    </lineage>
</organism>
<dbReference type="Proteomes" id="UP000480178">
    <property type="component" value="Chromosome"/>
</dbReference>
<name>A0A6C0GG31_9BACT</name>
<dbReference type="RefSeq" id="WP_162442837.1">
    <property type="nucleotide sequence ID" value="NZ_CP048222.1"/>
</dbReference>
<proteinExistence type="predicted"/>
<keyword evidence="2" id="KW-1185">Reference proteome</keyword>
<dbReference type="PANTHER" id="PTHR39217">
    <property type="match status" value="1"/>
</dbReference>
<evidence type="ECO:0000313" key="1">
    <source>
        <dbReference type="EMBL" id="QHT66784.1"/>
    </source>
</evidence>
<dbReference type="InterPro" id="IPR053191">
    <property type="entry name" value="DcsG_Biosynth_Enzyme"/>
</dbReference>
<dbReference type="KEGG" id="rhoz:GXP67_09000"/>